<name>K0RQL1_THAOC</name>
<keyword evidence="3" id="KW-1185">Reference proteome</keyword>
<sequence>MDAVLPEALQDGIGKFIEFAYSFEPMAAPTVVLGDPKFREGSSRKSSRIRGPGLRNGGISSRNVPMLPLGIDNAGTSVRETEASVLVHPRCIPAAVHHRSAVDPSPRQQFGGIRDVFDVAREDCQDCRADLDDGLHYRWAPSPPVH</sequence>
<comment type="caution">
    <text evidence="2">The sequence shown here is derived from an EMBL/GenBank/DDBJ whole genome shotgun (WGS) entry which is preliminary data.</text>
</comment>
<feature type="region of interest" description="Disordered" evidence="1">
    <location>
        <begin position="38"/>
        <end position="61"/>
    </location>
</feature>
<accession>K0RQL1</accession>
<dbReference type="EMBL" id="AGNL01035528">
    <property type="protein sequence ID" value="EJK54634.1"/>
    <property type="molecule type" value="Genomic_DNA"/>
</dbReference>
<dbReference type="AlphaFoldDB" id="K0RQL1"/>
<evidence type="ECO:0000256" key="1">
    <source>
        <dbReference type="SAM" id="MobiDB-lite"/>
    </source>
</evidence>
<evidence type="ECO:0000313" key="3">
    <source>
        <dbReference type="Proteomes" id="UP000266841"/>
    </source>
</evidence>
<evidence type="ECO:0000313" key="2">
    <source>
        <dbReference type="EMBL" id="EJK54634.1"/>
    </source>
</evidence>
<gene>
    <name evidence="2" type="ORF">THAOC_25720</name>
</gene>
<reference evidence="2 3" key="1">
    <citation type="journal article" date="2012" name="Genome Biol.">
        <title>Genome and low-iron response of an oceanic diatom adapted to chronic iron limitation.</title>
        <authorList>
            <person name="Lommer M."/>
            <person name="Specht M."/>
            <person name="Roy A.S."/>
            <person name="Kraemer L."/>
            <person name="Andreson R."/>
            <person name="Gutowska M.A."/>
            <person name="Wolf J."/>
            <person name="Bergner S.V."/>
            <person name="Schilhabel M.B."/>
            <person name="Klostermeier U.C."/>
            <person name="Beiko R.G."/>
            <person name="Rosenstiel P."/>
            <person name="Hippler M."/>
            <person name="Laroche J."/>
        </authorList>
    </citation>
    <scope>NUCLEOTIDE SEQUENCE [LARGE SCALE GENOMIC DNA]</scope>
    <source>
        <strain evidence="2 3">CCMP1005</strain>
    </source>
</reference>
<dbReference type="Proteomes" id="UP000266841">
    <property type="component" value="Unassembled WGS sequence"/>
</dbReference>
<protein>
    <submittedName>
        <fullName evidence="2">Uncharacterized protein</fullName>
    </submittedName>
</protein>
<proteinExistence type="predicted"/>
<organism evidence="2 3">
    <name type="scientific">Thalassiosira oceanica</name>
    <name type="common">Marine diatom</name>
    <dbReference type="NCBI Taxonomy" id="159749"/>
    <lineage>
        <taxon>Eukaryota</taxon>
        <taxon>Sar</taxon>
        <taxon>Stramenopiles</taxon>
        <taxon>Ochrophyta</taxon>
        <taxon>Bacillariophyta</taxon>
        <taxon>Coscinodiscophyceae</taxon>
        <taxon>Thalassiosirophycidae</taxon>
        <taxon>Thalassiosirales</taxon>
        <taxon>Thalassiosiraceae</taxon>
        <taxon>Thalassiosira</taxon>
    </lineage>
</organism>